<feature type="transmembrane region" description="Helical" evidence="7">
    <location>
        <begin position="279"/>
        <end position="298"/>
    </location>
</feature>
<sequence length="450" mass="46491">MTHPSAPTPDAAPPQAQPRRAALAAWIGSALEYYDFFIYGTAAALVFDDVFFPSSSPAAGTLLALATFGVGYVARPLGAIVLGHIGDRVGRKRVLVATILLMGVSTFAIGCLPSYATAGVVAPILLVVARLAQGFSAGGEQAGASSMTLEHAPDGRRAFFTSFTLGGTQAGLVLASAVFLPFAALPQEQLLSWGWRVPFWLSVVVVVAGLVIRRTLGETPVFAETDTEQDGAPLVVLLRKHWAAVLRVVLAALVSSVSTLVSVWALSFATGDRDLSRTAMLWVGILANVVALAAIPLWARLADRIGRRPVFIGGALGSAVAFALYLWAISSGAYLLVFLTGILLSGVVYSAANGVWPALYGEMFPTRVRLTGVALGTQIGFAIGGFVPTIAAAMAGDGPNGWVPVAVLGAVLCVLAAAAAATTRETAHVPTAELETFHDAPAAAASAGSW</sequence>
<dbReference type="CDD" id="cd17369">
    <property type="entry name" value="MFS_ShiA_like"/>
    <property type="match status" value="1"/>
</dbReference>
<accession>A0ABP9EDV8</accession>
<dbReference type="Pfam" id="PF00083">
    <property type="entry name" value="Sugar_tr"/>
    <property type="match status" value="1"/>
</dbReference>
<feature type="transmembrane region" description="Helical" evidence="7">
    <location>
        <begin position="310"/>
        <end position="328"/>
    </location>
</feature>
<dbReference type="InterPro" id="IPR036259">
    <property type="entry name" value="MFS_trans_sf"/>
</dbReference>
<comment type="subcellular location">
    <subcellularLocation>
        <location evidence="1">Cell membrane</location>
        <topology evidence="1">Multi-pass membrane protein</topology>
    </subcellularLocation>
</comment>
<feature type="transmembrane region" description="Helical" evidence="7">
    <location>
        <begin position="94"/>
        <end position="115"/>
    </location>
</feature>
<comment type="caution">
    <text evidence="9">The sequence shown here is derived from an EMBL/GenBank/DDBJ whole genome shotgun (WGS) entry which is preliminary data.</text>
</comment>
<dbReference type="Proteomes" id="UP001500457">
    <property type="component" value="Unassembled WGS sequence"/>
</dbReference>
<dbReference type="SUPFAM" id="SSF103473">
    <property type="entry name" value="MFS general substrate transporter"/>
    <property type="match status" value="1"/>
</dbReference>
<evidence type="ECO:0000259" key="8">
    <source>
        <dbReference type="PROSITE" id="PS50850"/>
    </source>
</evidence>
<feature type="transmembrane region" description="Helical" evidence="7">
    <location>
        <begin position="59"/>
        <end position="82"/>
    </location>
</feature>
<keyword evidence="3" id="KW-1003">Cell membrane</keyword>
<evidence type="ECO:0000256" key="2">
    <source>
        <dbReference type="ARBA" id="ARBA00022448"/>
    </source>
</evidence>
<feature type="transmembrane region" description="Helical" evidence="7">
    <location>
        <begin position="401"/>
        <end position="421"/>
    </location>
</feature>
<dbReference type="InterPro" id="IPR020846">
    <property type="entry name" value="MFS_dom"/>
</dbReference>
<feature type="domain" description="Major facilitator superfamily (MFS) profile" evidence="8">
    <location>
        <begin position="21"/>
        <end position="428"/>
    </location>
</feature>
<proteinExistence type="predicted"/>
<dbReference type="InterPro" id="IPR005828">
    <property type="entry name" value="MFS_sugar_transport-like"/>
</dbReference>
<dbReference type="Gene3D" id="1.20.1250.20">
    <property type="entry name" value="MFS general substrate transporter like domains"/>
    <property type="match status" value="2"/>
</dbReference>
<evidence type="ECO:0000313" key="9">
    <source>
        <dbReference type="EMBL" id="GAA4874203.1"/>
    </source>
</evidence>
<keyword evidence="5 7" id="KW-1133">Transmembrane helix</keyword>
<name>A0ABP9EDV8_9PSEU</name>
<evidence type="ECO:0000256" key="1">
    <source>
        <dbReference type="ARBA" id="ARBA00004651"/>
    </source>
</evidence>
<dbReference type="PANTHER" id="PTHR43045">
    <property type="entry name" value="SHIKIMATE TRANSPORTER"/>
    <property type="match status" value="1"/>
</dbReference>
<evidence type="ECO:0000256" key="5">
    <source>
        <dbReference type="ARBA" id="ARBA00022989"/>
    </source>
</evidence>
<feature type="transmembrane region" description="Helical" evidence="7">
    <location>
        <begin position="244"/>
        <end position="267"/>
    </location>
</feature>
<feature type="transmembrane region" description="Helical" evidence="7">
    <location>
        <begin position="195"/>
        <end position="212"/>
    </location>
</feature>
<evidence type="ECO:0000256" key="3">
    <source>
        <dbReference type="ARBA" id="ARBA00022475"/>
    </source>
</evidence>
<feature type="transmembrane region" description="Helical" evidence="7">
    <location>
        <begin position="21"/>
        <end position="47"/>
    </location>
</feature>
<evidence type="ECO:0000256" key="7">
    <source>
        <dbReference type="SAM" id="Phobius"/>
    </source>
</evidence>
<dbReference type="Pfam" id="PF07690">
    <property type="entry name" value="MFS_1"/>
    <property type="match status" value="1"/>
</dbReference>
<keyword evidence="10" id="KW-1185">Reference proteome</keyword>
<feature type="transmembrane region" description="Helical" evidence="7">
    <location>
        <begin position="334"/>
        <end position="360"/>
    </location>
</feature>
<keyword evidence="6 7" id="KW-0472">Membrane</keyword>
<dbReference type="RefSeq" id="WP_274230785.1">
    <property type="nucleotide sequence ID" value="NZ_BAABHQ010000005.1"/>
</dbReference>
<dbReference type="EMBL" id="BAABHQ010000005">
    <property type="protein sequence ID" value="GAA4874203.1"/>
    <property type="molecule type" value="Genomic_DNA"/>
</dbReference>
<feature type="transmembrane region" description="Helical" evidence="7">
    <location>
        <begin position="159"/>
        <end position="183"/>
    </location>
</feature>
<evidence type="ECO:0000256" key="6">
    <source>
        <dbReference type="ARBA" id="ARBA00023136"/>
    </source>
</evidence>
<feature type="transmembrane region" description="Helical" evidence="7">
    <location>
        <begin position="372"/>
        <end position="395"/>
    </location>
</feature>
<dbReference type="InterPro" id="IPR011701">
    <property type="entry name" value="MFS"/>
</dbReference>
<dbReference type="PANTHER" id="PTHR43045:SF1">
    <property type="entry name" value="SHIKIMATE TRANSPORTER"/>
    <property type="match status" value="1"/>
</dbReference>
<keyword evidence="2" id="KW-0813">Transport</keyword>
<feature type="transmembrane region" description="Helical" evidence="7">
    <location>
        <begin position="121"/>
        <end position="138"/>
    </location>
</feature>
<organism evidence="9 10">
    <name type="scientific">Actinomycetospora straminea</name>
    <dbReference type="NCBI Taxonomy" id="663607"/>
    <lineage>
        <taxon>Bacteria</taxon>
        <taxon>Bacillati</taxon>
        <taxon>Actinomycetota</taxon>
        <taxon>Actinomycetes</taxon>
        <taxon>Pseudonocardiales</taxon>
        <taxon>Pseudonocardiaceae</taxon>
        <taxon>Actinomycetospora</taxon>
    </lineage>
</organism>
<reference evidence="10" key="1">
    <citation type="journal article" date="2019" name="Int. J. Syst. Evol. Microbiol.">
        <title>The Global Catalogue of Microorganisms (GCM) 10K type strain sequencing project: providing services to taxonomists for standard genome sequencing and annotation.</title>
        <authorList>
            <consortium name="The Broad Institute Genomics Platform"/>
            <consortium name="The Broad Institute Genome Sequencing Center for Infectious Disease"/>
            <person name="Wu L."/>
            <person name="Ma J."/>
        </authorList>
    </citation>
    <scope>NUCLEOTIDE SEQUENCE [LARGE SCALE GENOMIC DNA]</scope>
    <source>
        <strain evidence="10">JCM 17983</strain>
    </source>
</reference>
<keyword evidence="4 7" id="KW-0812">Transmembrane</keyword>
<dbReference type="PROSITE" id="PS50850">
    <property type="entry name" value="MFS"/>
    <property type="match status" value="1"/>
</dbReference>
<evidence type="ECO:0000256" key="4">
    <source>
        <dbReference type="ARBA" id="ARBA00022692"/>
    </source>
</evidence>
<evidence type="ECO:0000313" key="10">
    <source>
        <dbReference type="Proteomes" id="UP001500457"/>
    </source>
</evidence>
<protein>
    <submittedName>
        <fullName evidence="9">MFS transporter</fullName>
    </submittedName>
</protein>
<gene>
    <name evidence="9" type="ORF">GCM10023203_25220</name>
</gene>